<dbReference type="RefSeq" id="WP_103923786.1">
    <property type="nucleotide sequence ID" value="NZ_BBFN01000019.1"/>
</dbReference>
<evidence type="ECO:0000256" key="1">
    <source>
        <dbReference type="SAM" id="SignalP"/>
    </source>
</evidence>
<feature type="signal peptide" evidence="1">
    <location>
        <begin position="1"/>
        <end position="17"/>
    </location>
</feature>
<sequence length="63" mass="6381">MKKVFAIFAIAGLIATASCGNKSTEEVTVEETVVVEETPVVEEAPAVDTTAVAADSTAATPAQ</sequence>
<keyword evidence="1" id="KW-0732">Signal</keyword>
<reference evidence="3" key="1">
    <citation type="submission" date="2016-10" db="EMBL/GenBank/DDBJ databases">
        <authorList>
            <person name="Varghese N."/>
            <person name="Submissions S."/>
        </authorList>
    </citation>
    <scope>NUCLEOTIDE SEQUENCE [LARGE SCALE GENOMIC DNA]</scope>
    <source>
        <strain evidence="3">DSM 17298</strain>
    </source>
</reference>
<dbReference type="EMBL" id="FNVR01000004">
    <property type="protein sequence ID" value="SEF71022.1"/>
    <property type="molecule type" value="Genomic_DNA"/>
</dbReference>
<dbReference type="STRING" id="1120964.GCA_001313265_03979"/>
<name>A0A1H5U7D2_9BACT</name>
<feature type="chain" id="PRO_5009285833" evidence="1">
    <location>
        <begin position="18"/>
        <end position="63"/>
    </location>
</feature>
<organism evidence="2 3">
    <name type="scientific">Algoriphagus boritolerans DSM 17298 = JCM 18970</name>
    <dbReference type="NCBI Taxonomy" id="1120964"/>
    <lineage>
        <taxon>Bacteria</taxon>
        <taxon>Pseudomonadati</taxon>
        <taxon>Bacteroidota</taxon>
        <taxon>Cytophagia</taxon>
        <taxon>Cytophagales</taxon>
        <taxon>Cyclobacteriaceae</taxon>
        <taxon>Algoriphagus</taxon>
    </lineage>
</organism>
<evidence type="ECO:0000313" key="3">
    <source>
        <dbReference type="Proteomes" id="UP000236736"/>
    </source>
</evidence>
<protein>
    <submittedName>
        <fullName evidence="2">Uncharacterized protein</fullName>
    </submittedName>
</protein>
<dbReference type="PROSITE" id="PS51257">
    <property type="entry name" value="PROKAR_LIPOPROTEIN"/>
    <property type="match status" value="1"/>
</dbReference>
<keyword evidence="3" id="KW-1185">Reference proteome</keyword>
<proteinExistence type="predicted"/>
<gene>
    <name evidence="2" type="ORF">SAMN03080598_01097</name>
</gene>
<dbReference type="AlphaFoldDB" id="A0A1H5U7D2"/>
<dbReference type="Proteomes" id="UP000236736">
    <property type="component" value="Unassembled WGS sequence"/>
</dbReference>
<evidence type="ECO:0000313" key="2">
    <source>
        <dbReference type="EMBL" id="SEF71022.1"/>
    </source>
</evidence>
<accession>A0A1H5U7D2</accession>